<dbReference type="Proteomes" id="UP000321039">
    <property type="component" value="Unassembled WGS sequence"/>
</dbReference>
<reference evidence="1 2" key="1">
    <citation type="submission" date="2019-08" db="EMBL/GenBank/DDBJ databases">
        <title>Parahaliea maris sp. nov., isolated from the surface seawater.</title>
        <authorList>
            <person name="Liu Y."/>
        </authorList>
    </citation>
    <scope>NUCLEOTIDE SEQUENCE [LARGE SCALE GENOMIC DNA]</scope>
    <source>
        <strain evidence="1 2">HSLHS9</strain>
    </source>
</reference>
<dbReference type="RefSeq" id="WP_148068062.1">
    <property type="nucleotide sequence ID" value="NZ_VRZA01000003.1"/>
</dbReference>
<comment type="caution">
    <text evidence="1">The sequence shown here is derived from an EMBL/GenBank/DDBJ whole genome shotgun (WGS) entry which is preliminary data.</text>
</comment>
<evidence type="ECO:0000313" key="1">
    <source>
        <dbReference type="EMBL" id="TXS93718.1"/>
    </source>
</evidence>
<gene>
    <name evidence="1" type="ORF">FV139_08740</name>
</gene>
<keyword evidence="2" id="KW-1185">Reference proteome</keyword>
<dbReference type="EMBL" id="VRZA01000003">
    <property type="protein sequence ID" value="TXS93718.1"/>
    <property type="molecule type" value="Genomic_DNA"/>
</dbReference>
<name>A0A5C8ZZ12_9GAMM</name>
<sequence length="162" mass="17706">MAEIKTTTACLFLPCSAQEIWAVPQASLAEILTLYNVEESPPESVSWRGEDVPVLDFDEAGETRWRDQRAGTGLIAILLGVEGRGCPYFGVALRGQGLGLQHVPTQEMHDCPGEVLPNSLAAFRWHNVTYQVPDLLGLQEALREKMDGQHFDESELSAGLGA</sequence>
<evidence type="ECO:0000313" key="2">
    <source>
        <dbReference type="Proteomes" id="UP000321039"/>
    </source>
</evidence>
<dbReference type="AlphaFoldDB" id="A0A5C8ZZ12"/>
<proteinExistence type="predicted"/>
<organism evidence="1 2">
    <name type="scientific">Parahaliea maris</name>
    <dbReference type="NCBI Taxonomy" id="2716870"/>
    <lineage>
        <taxon>Bacteria</taxon>
        <taxon>Pseudomonadati</taxon>
        <taxon>Pseudomonadota</taxon>
        <taxon>Gammaproteobacteria</taxon>
        <taxon>Cellvibrionales</taxon>
        <taxon>Halieaceae</taxon>
        <taxon>Parahaliea</taxon>
    </lineage>
</organism>
<accession>A0A5C8ZZ12</accession>
<protein>
    <submittedName>
        <fullName evidence="1">Uncharacterized protein</fullName>
    </submittedName>
</protein>